<protein>
    <recommendedName>
        <fullName evidence="3">Reverse transcriptase zinc-binding domain-containing protein</fullName>
    </recommendedName>
</protein>
<evidence type="ECO:0000313" key="1">
    <source>
        <dbReference type="EMBL" id="KAJ0210501.1"/>
    </source>
</evidence>
<accession>A0A9R1XF33</accession>
<comment type="caution">
    <text evidence="1">The sequence shown here is derived from an EMBL/GenBank/DDBJ whole genome shotgun (WGS) entry which is preliminary data.</text>
</comment>
<gene>
    <name evidence="1" type="ORF">LSAT_V11C400179540</name>
</gene>
<proteinExistence type="predicted"/>
<evidence type="ECO:0000313" key="2">
    <source>
        <dbReference type="Proteomes" id="UP000235145"/>
    </source>
</evidence>
<reference evidence="1 2" key="1">
    <citation type="journal article" date="2017" name="Nat. Commun.">
        <title>Genome assembly with in vitro proximity ligation data and whole-genome triplication in lettuce.</title>
        <authorList>
            <person name="Reyes-Chin-Wo S."/>
            <person name="Wang Z."/>
            <person name="Yang X."/>
            <person name="Kozik A."/>
            <person name="Arikit S."/>
            <person name="Song C."/>
            <person name="Xia L."/>
            <person name="Froenicke L."/>
            <person name="Lavelle D.O."/>
            <person name="Truco M.J."/>
            <person name="Xia R."/>
            <person name="Zhu S."/>
            <person name="Xu C."/>
            <person name="Xu H."/>
            <person name="Xu X."/>
            <person name="Cox K."/>
            <person name="Korf I."/>
            <person name="Meyers B.C."/>
            <person name="Michelmore R.W."/>
        </authorList>
    </citation>
    <scope>NUCLEOTIDE SEQUENCE [LARGE SCALE GENOMIC DNA]</scope>
    <source>
        <strain evidence="2">cv. Salinas</strain>
        <tissue evidence="1">Seedlings</tissue>
    </source>
</reference>
<name>A0A9R1XF33_LACSA</name>
<evidence type="ECO:0008006" key="3">
    <source>
        <dbReference type="Google" id="ProtNLM"/>
    </source>
</evidence>
<dbReference type="EMBL" id="NBSK02000004">
    <property type="protein sequence ID" value="KAJ0210501.1"/>
    <property type="molecule type" value="Genomic_DNA"/>
</dbReference>
<dbReference type="AlphaFoldDB" id="A0A9R1XF33"/>
<keyword evidence="2" id="KW-1185">Reference proteome</keyword>
<sequence length="83" mass="9492">MVKHKSKGGFGINCLKSLNLALLAKWWWRLKSEENNFWSACIIALHKISRIDTKPMAKCSIPGVWLTISRINMEFANCNISLD</sequence>
<dbReference type="Proteomes" id="UP000235145">
    <property type="component" value="Unassembled WGS sequence"/>
</dbReference>
<organism evidence="1 2">
    <name type="scientific">Lactuca sativa</name>
    <name type="common">Garden lettuce</name>
    <dbReference type="NCBI Taxonomy" id="4236"/>
    <lineage>
        <taxon>Eukaryota</taxon>
        <taxon>Viridiplantae</taxon>
        <taxon>Streptophyta</taxon>
        <taxon>Embryophyta</taxon>
        <taxon>Tracheophyta</taxon>
        <taxon>Spermatophyta</taxon>
        <taxon>Magnoliopsida</taxon>
        <taxon>eudicotyledons</taxon>
        <taxon>Gunneridae</taxon>
        <taxon>Pentapetalae</taxon>
        <taxon>asterids</taxon>
        <taxon>campanulids</taxon>
        <taxon>Asterales</taxon>
        <taxon>Asteraceae</taxon>
        <taxon>Cichorioideae</taxon>
        <taxon>Cichorieae</taxon>
        <taxon>Lactucinae</taxon>
        <taxon>Lactuca</taxon>
    </lineage>
</organism>